<evidence type="ECO:0000256" key="1">
    <source>
        <dbReference type="SAM" id="Phobius"/>
    </source>
</evidence>
<dbReference type="GO" id="GO:0015209">
    <property type="term" value="F:cytosine transmembrane transporter activity"/>
    <property type="evidence" value="ECO:0007669"/>
    <property type="project" value="InterPro"/>
</dbReference>
<dbReference type="RefSeq" id="WP_015755385.1">
    <property type="nucleotide sequence ID" value="NC_013222.1"/>
</dbReference>
<keyword evidence="3" id="KW-1185">Reference proteome</keyword>
<sequence length="475" mass="51126">MTQFDIDEQIEELAGGEFERQPVPQSRLKSWKSFLGMYAGEHAAGTEFVIGPLFLTTGVSAFDLIIGLLVGNLLAVLSWRYLTAEIAVKHRLTLYYHLEKICGKKLVVGYNLANGILFCFLAGAMITVSATAVGVPFDMAMPKLTDTMPNSLTWVLIVLVIGAVISLIAARGYETVSKAANWMSPVIVLAFVACGVVALGQLGIGSFGEFWEIWGEGSEPFPGQIKYTFWHVVLWSWFANAAMHIGMSDLSVFRFAKKASSGWTTAAGMYVGHYMAWIAAALLYAVYLRTPEAQELLGLGQAPTVAPGPLAYNAIGVFGIIAVVLAGWTTANPTIYRAGLAFQAILPKLSTFWVTILAGGVATAAGLFPAFAMKLLDFVALYGFILAPVGAVIAFEHFFGKRAGIVPNYAEYHNLGINRAVLLAWIISAGGFYLLSVTQGIFLSFLTLPAWILSGLLFLWLSRMAHVKPGAAAAG</sequence>
<accession>A4CNY0</accession>
<dbReference type="OrthoDB" id="9770247at2"/>
<evidence type="ECO:0000313" key="2">
    <source>
        <dbReference type="EMBL" id="EAR14597.1"/>
    </source>
</evidence>
<dbReference type="STRING" id="313596.RB2501_00936"/>
<feature type="transmembrane region" description="Helical" evidence="1">
    <location>
        <begin position="61"/>
        <end position="82"/>
    </location>
</feature>
<feature type="transmembrane region" description="Helical" evidence="1">
    <location>
        <begin position="378"/>
        <end position="395"/>
    </location>
</feature>
<feature type="transmembrane region" description="Helical" evidence="1">
    <location>
        <begin position="352"/>
        <end position="372"/>
    </location>
</feature>
<gene>
    <name evidence="2" type="ordered locus">RB2501_00936</name>
</gene>
<dbReference type="KEGG" id="rbi:RB2501_00936"/>
<dbReference type="Proteomes" id="UP000009049">
    <property type="component" value="Chromosome"/>
</dbReference>
<feature type="transmembrane region" description="Helical" evidence="1">
    <location>
        <begin position="310"/>
        <end position="331"/>
    </location>
</feature>
<dbReference type="eggNOG" id="COG1457">
    <property type="taxonomic scope" value="Bacteria"/>
</dbReference>
<dbReference type="PANTHER" id="PTHR30569">
    <property type="entry name" value="CYTOSINE TRANSPORTER CODB"/>
    <property type="match status" value="1"/>
</dbReference>
<organism evidence="2 3">
    <name type="scientific">Robiginitalea biformata (strain ATCC BAA-864 / DSM 15991 / KCTC 12146 / HTCC2501)</name>
    <dbReference type="NCBI Taxonomy" id="313596"/>
    <lineage>
        <taxon>Bacteria</taxon>
        <taxon>Pseudomonadati</taxon>
        <taxon>Bacteroidota</taxon>
        <taxon>Flavobacteriia</taxon>
        <taxon>Flavobacteriales</taxon>
        <taxon>Flavobacteriaceae</taxon>
        <taxon>Robiginitalea</taxon>
    </lineage>
</organism>
<protein>
    <submittedName>
        <fullName evidence="2">Uncharacterized protein</fullName>
    </submittedName>
</protein>
<feature type="transmembrane region" description="Helical" evidence="1">
    <location>
        <begin position="416"/>
        <end position="435"/>
    </location>
</feature>
<dbReference type="GO" id="GO:0005886">
    <property type="term" value="C:plasma membrane"/>
    <property type="evidence" value="ECO:0007669"/>
    <property type="project" value="TreeGrafter"/>
</dbReference>
<evidence type="ECO:0000313" key="3">
    <source>
        <dbReference type="Proteomes" id="UP000009049"/>
    </source>
</evidence>
<dbReference type="InterPro" id="IPR030191">
    <property type="entry name" value="CodB"/>
</dbReference>
<name>A4CNY0_ROBBH</name>
<dbReference type="Gene3D" id="1.10.4160.10">
    <property type="entry name" value="Hydantoin permease"/>
    <property type="match status" value="1"/>
</dbReference>
<feature type="transmembrane region" description="Helical" evidence="1">
    <location>
        <begin position="152"/>
        <end position="170"/>
    </location>
</feature>
<dbReference type="EMBL" id="CP001712">
    <property type="protein sequence ID" value="EAR14597.1"/>
    <property type="molecule type" value="Genomic_DNA"/>
</dbReference>
<feature type="transmembrane region" description="Helical" evidence="1">
    <location>
        <begin position="182"/>
        <end position="207"/>
    </location>
</feature>
<keyword evidence="1" id="KW-1133">Transmembrane helix</keyword>
<dbReference type="HOGENOM" id="CLU_034374_0_0_10"/>
<dbReference type="AlphaFoldDB" id="A4CNY0"/>
<feature type="transmembrane region" description="Helical" evidence="1">
    <location>
        <begin position="441"/>
        <end position="461"/>
    </location>
</feature>
<dbReference type="PANTHER" id="PTHR30569:SF0">
    <property type="entry name" value="CYTOSINE PERMEASE"/>
    <property type="match status" value="1"/>
</dbReference>
<feature type="transmembrane region" description="Helical" evidence="1">
    <location>
        <begin position="108"/>
        <end position="132"/>
    </location>
</feature>
<keyword evidence="1" id="KW-0812">Transmembrane</keyword>
<reference evidence="2 3" key="1">
    <citation type="journal article" date="2009" name="J. Bacteriol.">
        <title>Complete genome sequence of Robiginitalea biformata HTCC2501.</title>
        <authorList>
            <person name="Oh H.M."/>
            <person name="Giovannoni S.J."/>
            <person name="Lee K."/>
            <person name="Ferriera S."/>
            <person name="Johnson J."/>
            <person name="Cho J.C."/>
        </authorList>
    </citation>
    <scope>NUCLEOTIDE SEQUENCE [LARGE SCALE GENOMIC DNA]</scope>
    <source>
        <strain evidence="3">ATCC BAA-864 / HTCC2501 / KCTC 12146</strain>
    </source>
</reference>
<feature type="transmembrane region" description="Helical" evidence="1">
    <location>
        <begin position="267"/>
        <end position="290"/>
    </location>
</feature>
<keyword evidence="1" id="KW-0472">Membrane</keyword>
<proteinExistence type="predicted"/>